<sequence length="207" mass="24415">MKHYIEMTLMKNDDFSPYELWSRIYTQLHIALAEIKDANDKVNIGLSFPQYRFNEEKGIGFLGEKIRLFAESESILKSIYLRKWLETSYDKVDLTDYVHIKSISEVPEKKITGYSIYSRIQVKSNAERLARHDEKKGRYSYENALEHYKKFVKNTDLPYIQMLSLSTSNERDKKRFKLFIRKQSAEKSETQVFSTYGLSSVSSVPEF</sequence>
<dbReference type="EMBL" id="PYIX02000045">
    <property type="protein sequence ID" value="RFC82063.1"/>
    <property type="molecule type" value="Genomic_DNA"/>
</dbReference>
<reference evidence="2 3" key="2">
    <citation type="submission" date="2018-08" db="EMBL/GenBank/DDBJ databases">
        <title>The draft genome of Acinetobacter sichuanensis strain WCHAc060041.</title>
        <authorList>
            <person name="Qin J."/>
            <person name="Feng Y."/>
            <person name="Zong Z."/>
        </authorList>
    </citation>
    <scope>NUCLEOTIDE SEQUENCE [LARGE SCALE GENOMIC DNA]</scope>
    <source>
        <strain evidence="2 3">WCHAc060041</strain>
    </source>
</reference>
<evidence type="ECO:0000313" key="4">
    <source>
        <dbReference type="Proteomes" id="UP001595455"/>
    </source>
</evidence>
<reference evidence="1" key="1">
    <citation type="journal article" date="2014" name="Int. J. Syst. Evol. Microbiol.">
        <title>Complete genome of a new Firmicutes species belonging to the dominant human colonic microbiota ('Ruminococcus bicirculans') reveals two chromosomes and a selective capacity to utilize plant glucans.</title>
        <authorList>
            <consortium name="NISC Comparative Sequencing Program"/>
            <person name="Wegmann U."/>
            <person name="Louis P."/>
            <person name="Goesmann A."/>
            <person name="Henrissat B."/>
            <person name="Duncan S.H."/>
            <person name="Flint H.J."/>
        </authorList>
    </citation>
    <scope>NUCLEOTIDE SEQUENCE</scope>
    <source>
        <strain evidence="1">KCTC 62575</strain>
    </source>
</reference>
<evidence type="ECO:0000313" key="3">
    <source>
        <dbReference type="Proteomes" id="UP000240957"/>
    </source>
</evidence>
<dbReference type="EMBL" id="JBHRSF010000019">
    <property type="protein sequence ID" value="MFC2995301.1"/>
    <property type="molecule type" value="Genomic_DNA"/>
</dbReference>
<accession>A0A371YKQ6</accession>
<dbReference type="Proteomes" id="UP001595455">
    <property type="component" value="Unassembled WGS sequence"/>
</dbReference>
<organism evidence="2 3">
    <name type="scientific">Acinetobacter sichuanensis</name>
    <dbReference type="NCBI Taxonomy" id="2136183"/>
    <lineage>
        <taxon>Bacteria</taxon>
        <taxon>Pseudomonadati</taxon>
        <taxon>Pseudomonadota</taxon>
        <taxon>Gammaproteobacteria</taxon>
        <taxon>Moraxellales</taxon>
        <taxon>Moraxellaceae</taxon>
        <taxon>Acinetobacter</taxon>
    </lineage>
</organism>
<dbReference type="InterPro" id="IPR013396">
    <property type="entry name" value="CRISPR-assoc_prot_Csy4"/>
</dbReference>
<evidence type="ECO:0000313" key="2">
    <source>
        <dbReference type="EMBL" id="RFC82063.1"/>
    </source>
</evidence>
<dbReference type="AlphaFoldDB" id="A0A371YKQ6"/>
<dbReference type="GO" id="GO:0004519">
    <property type="term" value="F:endonuclease activity"/>
    <property type="evidence" value="ECO:0007669"/>
    <property type="project" value="InterPro"/>
</dbReference>
<reference evidence="1" key="4">
    <citation type="submission" date="2024-09" db="EMBL/GenBank/DDBJ databases">
        <authorList>
            <person name="Sun Q."/>
            <person name="Mori K."/>
        </authorList>
    </citation>
    <scope>NUCLEOTIDE SEQUENCE</scope>
    <source>
        <strain evidence="1">KCTC 62575</strain>
    </source>
</reference>
<proteinExistence type="predicted"/>
<dbReference type="InterPro" id="IPR042564">
    <property type="entry name" value="CRISPR-Cas6/Csy4_sf"/>
</dbReference>
<dbReference type="GO" id="GO:0043571">
    <property type="term" value="P:maintenance of CRISPR repeat elements"/>
    <property type="evidence" value="ECO:0007669"/>
    <property type="project" value="InterPro"/>
</dbReference>
<comment type="caution">
    <text evidence="2">The sequence shown here is derived from an EMBL/GenBank/DDBJ whole genome shotgun (WGS) entry which is preliminary data.</text>
</comment>
<protein>
    <submittedName>
        <fullName evidence="2">Type I-F CRISPR-associated endoribonuclease Cas6/Csy4</fullName>
    </submittedName>
</protein>
<dbReference type="RefSeq" id="WP_107009799.1">
    <property type="nucleotide sequence ID" value="NZ_JBHRSF010000019.1"/>
</dbReference>
<dbReference type="OrthoDB" id="259831at2"/>
<dbReference type="Pfam" id="PF09618">
    <property type="entry name" value="Cas_Csy4"/>
    <property type="match status" value="1"/>
</dbReference>
<keyword evidence="4" id="KW-1185">Reference proteome</keyword>
<evidence type="ECO:0000313" key="1">
    <source>
        <dbReference type="EMBL" id="MFC2995301.1"/>
    </source>
</evidence>
<dbReference type="Proteomes" id="UP000240957">
    <property type="component" value="Unassembled WGS sequence"/>
</dbReference>
<name>A0A371YKQ6_9GAMM</name>
<gene>
    <name evidence="2" type="primary">cas6f</name>
    <name evidence="1" type="ORF">ACFODO_08485</name>
    <name evidence="2" type="ORF">C9E89_018580</name>
</gene>
<dbReference type="NCBIfam" id="TIGR02563">
    <property type="entry name" value="cas_Csy4"/>
    <property type="match status" value="1"/>
</dbReference>
<dbReference type="CDD" id="cd09739">
    <property type="entry name" value="Cas6_I-F"/>
    <property type="match status" value="1"/>
</dbReference>
<dbReference type="Gene3D" id="3.30.70.2540">
    <property type="entry name" value="CRISPR-associated endoribonuclease Cas6/Csy4"/>
    <property type="match status" value="1"/>
</dbReference>
<reference evidence="4" key="3">
    <citation type="journal article" date="2019" name="Int. J. Syst. Evol. Microbiol.">
        <title>The Global Catalogue of Microorganisms (GCM) 10K type strain sequencing project: providing services to taxonomists for standard genome sequencing and annotation.</title>
        <authorList>
            <consortium name="The Broad Institute Genomics Platform"/>
            <consortium name="The Broad Institute Genome Sequencing Center for Infectious Disease"/>
            <person name="Wu L."/>
            <person name="Ma J."/>
        </authorList>
    </citation>
    <scope>NUCLEOTIDE SEQUENCE [LARGE SCALE GENOMIC DNA]</scope>
    <source>
        <strain evidence="4">KCTC 62575</strain>
    </source>
</reference>